<comment type="similarity">
    <text evidence="1">Belongs to the ABC transporter superfamily.</text>
</comment>
<evidence type="ECO:0000256" key="1">
    <source>
        <dbReference type="ARBA" id="ARBA00005417"/>
    </source>
</evidence>
<dbReference type="SMART" id="SM00382">
    <property type="entry name" value="AAA"/>
    <property type="match status" value="1"/>
</dbReference>
<sequence length="276" mass="29794">MTTDTALPGTASDAAVRVTALCKTFRVADGFFGRKKDFAAVRDVGLSVPKGATLGIIGESGSGKTTVARMLAGLLRPTSGDILITGAPVFDAKGRTTAAGRTAAQMVFQDPYSALNPRMNVRSILAEPLTVAPRASRQEIARRVAELTDQVGMAASALEKYPHEFSGGQRQRLVIARALARKPQVLICDEPVSALDVSIQSQILNLLKDLQEEMGLTYVFIGHGLESVHFMSDRISVMYKGAVVEQGTADDILHRPGHEYTRRLIESSRAQPFKTR</sequence>
<keyword evidence="2" id="KW-0813">Transport</keyword>
<dbReference type="InterPro" id="IPR050319">
    <property type="entry name" value="ABC_transp_ATP-bind"/>
</dbReference>
<feature type="domain" description="ABC transporter" evidence="5">
    <location>
        <begin position="25"/>
        <end position="265"/>
    </location>
</feature>
<evidence type="ECO:0000259" key="5">
    <source>
        <dbReference type="PROSITE" id="PS50893"/>
    </source>
</evidence>
<dbReference type="Gene3D" id="3.40.50.300">
    <property type="entry name" value="P-loop containing nucleotide triphosphate hydrolases"/>
    <property type="match status" value="1"/>
</dbReference>
<dbReference type="CDD" id="cd03257">
    <property type="entry name" value="ABC_NikE_OppD_transporters"/>
    <property type="match status" value="1"/>
</dbReference>
<dbReference type="Pfam" id="PF00005">
    <property type="entry name" value="ABC_tran"/>
    <property type="match status" value="1"/>
</dbReference>
<evidence type="ECO:0000256" key="4">
    <source>
        <dbReference type="ARBA" id="ARBA00022840"/>
    </source>
</evidence>
<accession>A0ABN1XT70</accession>
<dbReference type="InterPro" id="IPR027417">
    <property type="entry name" value="P-loop_NTPase"/>
</dbReference>
<name>A0ABN1XT70_9ACTN</name>
<keyword evidence="4 6" id="KW-0067">ATP-binding</keyword>
<evidence type="ECO:0000256" key="2">
    <source>
        <dbReference type="ARBA" id="ARBA00022448"/>
    </source>
</evidence>
<evidence type="ECO:0000313" key="6">
    <source>
        <dbReference type="EMBL" id="GAA1389607.1"/>
    </source>
</evidence>
<keyword evidence="3" id="KW-0547">Nucleotide-binding</keyword>
<dbReference type="PANTHER" id="PTHR43776">
    <property type="entry name" value="TRANSPORT ATP-BINDING PROTEIN"/>
    <property type="match status" value="1"/>
</dbReference>
<dbReference type="GO" id="GO:0005524">
    <property type="term" value="F:ATP binding"/>
    <property type="evidence" value="ECO:0007669"/>
    <property type="project" value="UniProtKB-KW"/>
</dbReference>
<dbReference type="PROSITE" id="PS00211">
    <property type="entry name" value="ABC_TRANSPORTER_1"/>
    <property type="match status" value="1"/>
</dbReference>
<keyword evidence="7" id="KW-1185">Reference proteome</keyword>
<comment type="caution">
    <text evidence="6">The sequence shown here is derived from an EMBL/GenBank/DDBJ whole genome shotgun (WGS) entry which is preliminary data.</text>
</comment>
<dbReference type="SUPFAM" id="SSF52540">
    <property type="entry name" value="P-loop containing nucleoside triphosphate hydrolases"/>
    <property type="match status" value="1"/>
</dbReference>
<dbReference type="PROSITE" id="PS50893">
    <property type="entry name" value="ABC_TRANSPORTER_2"/>
    <property type="match status" value="1"/>
</dbReference>
<dbReference type="InterPro" id="IPR017871">
    <property type="entry name" value="ABC_transporter-like_CS"/>
</dbReference>
<dbReference type="RefSeq" id="WP_344330793.1">
    <property type="nucleotide sequence ID" value="NZ_BAAAKJ010000086.1"/>
</dbReference>
<evidence type="ECO:0000256" key="3">
    <source>
        <dbReference type="ARBA" id="ARBA00022741"/>
    </source>
</evidence>
<gene>
    <name evidence="6" type="ORF">GCM10009639_17430</name>
</gene>
<dbReference type="InterPro" id="IPR003593">
    <property type="entry name" value="AAA+_ATPase"/>
</dbReference>
<dbReference type="EMBL" id="BAAAKJ010000086">
    <property type="protein sequence ID" value="GAA1389607.1"/>
    <property type="molecule type" value="Genomic_DNA"/>
</dbReference>
<dbReference type="PANTHER" id="PTHR43776:SF7">
    <property type="entry name" value="D,D-DIPEPTIDE TRANSPORT ATP-BINDING PROTEIN DDPF-RELATED"/>
    <property type="match status" value="1"/>
</dbReference>
<protein>
    <submittedName>
        <fullName evidence="6">ABC transporter ATP-binding protein</fullName>
    </submittedName>
</protein>
<dbReference type="InterPro" id="IPR003439">
    <property type="entry name" value="ABC_transporter-like_ATP-bd"/>
</dbReference>
<dbReference type="Proteomes" id="UP001499863">
    <property type="component" value="Unassembled WGS sequence"/>
</dbReference>
<proteinExistence type="inferred from homology"/>
<organism evidence="6 7">
    <name type="scientific">Kitasatospora putterlickiae</name>
    <dbReference type="NCBI Taxonomy" id="221725"/>
    <lineage>
        <taxon>Bacteria</taxon>
        <taxon>Bacillati</taxon>
        <taxon>Actinomycetota</taxon>
        <taxon>Actinomycetes</taxon>
        <taxon>Kitasatosporales</taxon>
        <taxon>Streptomycetaceae</taxon>
        <taxon>Kitasatospora</taxon>
    </lineage>
</organism>
<reference evidence="6 7" key="1">
    <citation type="journal article" date="2019" name="Int. J. Syst. Evol. Microbiol.">
        <title>The Global Catalogue of Microorganisms (GCM) 10K type strain sequencing project: providing services to taxonomists for standard genome sequencing and annotation.</title>
        <authorList>
            <consortium name="The Broad Institute Genomics Platform"/>
            <consortium name="The Broad Institute Genome Sequencing Center for Infectious Disease"/>
            <person name="Wu L."/>
            <person name="Ma J."/>
        </authorList>
    </citation>
    <scope>NUCLEOTIDE SEQUENCE [LARGE SCALE GENOMIC DNA]</scope>
    <source>
        <strain evidence="6 7">JCM 12393</strain>
    </source>
</reference>
<evidence type="ECO:0000313" key="7">
    <source>
        <dbReference type="Proteomes" id="UP001499863"/>
    </source>
</evidence>